<dbReference type="GO" id="GO:0018423">
    <property type="term" value="F:protein C-terminal leucine carboxyl O-methyltransferase activity"/>
    <property type="evidence" value="ECO:0007669"/>
    <property type="project" value="UniProtKB-EC"/>
</dbReference>
<keyword evidence="7 8" id="KW-0949">S-adenosyl-L-methionine</keyword>
<dbReference type="InterPro" id="IPR029063">
    <property type="entry name" value="SAM-dependent_MTases_sf"/>
</dbReference>
<dbReference type="Pfam" id="PF04072">
    <property type="entry name" value="LCM"/>
    <property type="match status" value="1"/>
</dbReference>
<dbReference type="Gene3D" id="3.40.50.150">
    <property type="entry name" value="Vaccinia Virus protein VP39"/>
    <property type="match status" value="1"/>
</dbReference>
<gene>
    <name evidence="10" type="primary">PPM1</name>
    <name evidence="10" type="ORF">ATY40_BA7502118</name>
</gene>
<feature type="binding site" evidence="9">
    <location>
        <position position="75"/>
    </location>
    <ligand>
        <name>S-adenosyl-L-methionine</name>
        <dbReference type="ChEBI" id="CHEBI:59789"/>
    </ligand>
</feature>
<keyword evidence="6 8" id="KW-0808">Transferase</keyword>
<protein>
    <recommendedName>
        <fullName evidence="4 8">Leucine carboxyl methyltransferase 1</fullName>
        <ecNumber evidence="3 8">2.1.1.233</ecNumber>
    </recommendedName>
</protein>
<evidence type="ECO:0000256" key="5">
    <source>
        <dbReference type="ARBA" id="ARBA00022603"/>
    </source>
</evidence>
<name>A0A1B2JAN0_PICPA</name>
<proteinExistence type="inferred from homology"/>
<dbReference type="GO" id="GO:0032259">
    <property type="term" value="P:methylation"/>
    <property type="evidence" value="ECO:0007669"/>
    <property type="project" value="UniProtKB-KW"/>
</dbReference>
<accession>A0A1B2JAN0</accession>
<evidence type="ECO:0000256" key="8">
    <source>
        <dbReference type="PIRNR" id="PIRNR016305"/>
    </source>
</evidence>
<keyword evidence="5 8" id="KW-0489">Methyltransferase</keyword>
<comment type="catalytic activity">
    <reaction evidence="1 8">
        <text>[phosphatase 2A protein]-C-terminal L-leucine + S-adenosyl-L-methionine = [phosphatase 2A protein]-C-terminal L-leucine methyl ester + S-adenosyl-L-homocysteine</text>
        <dbReference type="Rhea" id="RHEA:48544"/>
        <dbReference type="Rhea" id="RHEA-COMP:12134"/>
        <dbReference type="Rhea" id="RHEA-COMP:12135"/>
        <dbReference type="ChEBI" id="CHEBI:57856"/>
        <dbReference type="ChEBI" id="CHEBI:59789"/>
        <dbReference type="ChEBI" id="CHEBI:90516"/>
        <dbReference type="ChEBI" id="CHEBI:90517"/>
        <dbReference type="EC" id="2.1.1.233"/>
    </reaction>
</comment>
<dbReference type="Proteomes" id="UP000094565">
    <property type="component" value="Chromosome 2"/>
</dbReference>
<evidence type="ECO:0000256" key="6">
    <source>
        <dbReference type="ARBA" id="ARBA00022679"/>
    </source>
</evidence>
<evidence type="ECO:0000313" key="10">
    <source>
        <dbReference type="EMBL" id="ANZ75070.1"/>
    </source>
</evidence>
<dbReference type="PIRSF" id="PIRSF016305">
    <property type="entry name" value="LCM_mtfrase"/>
    <property type="match status" value="1"/>
</dbReference>
<dbReference type="SUPFAM" id="SSF53335">
    <property type="entry name" value="S-adenosyl-L-methionine-dependent methyltransferases"/>
    <property type="match status" value="1"/>
</dbReference>
<feature type="binding site" evidence="9">
    <location>
        <position position="198"/>
    </location>
    <ligand>
        <name>S-adenosyl-L-methionine</name>
        <dbReference type="ChEBI" id="CHEBI:59789"/>
    </ligand>
</feature>
<comment type="similarity">
    <text evidence="2 8">Belongs to the methyltransferase superfamily. LCMT family.</text>
</comment>
<sequence>MAIQETDYDALFSRYSATNKGYLEDEYLAELLQSLIDVAPLSAQSPHQQMNTKRKLLRMKKSIKMPIINRGTFLRTVAIDSVIESFLDSFPNEKTQVVSLGAGSDTRVFRYSDRPNLKWIECDFEQTVKLKKCAILNSRKLRTCIGINEELPANHEEFKSCSPTIDTPSYLLHALDLNELTDFQQLNISDAPTIVLAECVFCYLPDSTCNNILSLLNSSLSNCSFLIYDPMGGEPTDNFGKVMVNNLAQRNISMPNLMKYGTLDAQNARFQALGLNLNAALATIDHVMETWLSREELARISKLEFLDELEECKLLFKHYCLIVLFKGWKPEQNFQVRTIAKSNDE</sequence>
<dbReference type="InterPro" id="IPR016651">
    <property type="entry name" value="LCMT1"/>
</dbReference>
<keyword evidence="11" id="KW-1185">Reference proteome</keyword>
<evidence type="ECO:0000256" key="1">
    <source>
        <dbReference type="ARBA" id="ARBA00000724"/>
    </source>
</evidence>
<dbReference type="EMBL" id="CP014585">
    <property type="protein sequence ID" value="ANZ75070.1"/>
    <property type="molecule type" value="Genomic_DNA"/>
</dbReference>
<dbReference type="OrthoDB" id="203237at2759"/>
<evidence type="ECO:0000256" key="7">
    <source>
        <dbReference type="ARBA" id="ARBA00022691"/>
    </source>
</evidence>
<dbReference type="EC" id="2.1.1.233" evidence="3 8"/>
<dbReference type="InterPro" id="IPR007213">
    <property type="entry name" value="Ppm1/Ppm2/Tcmp"/>
</dbReference>
<feature type="binding site" evidence="9">
    <location>
        <position position="101"/>
    </location>
    <ligand>
        <name>S-adenosyl-L-methionine</name>
        <dbReference type="ChEBI" id="CHEBI:59789"/>
    </ligand>
</feature>
<evidence type="ECO:0000256" key="3">
    <source>
        <dbReference type="ARBA" id="ARBA00012834"/>
    </source>
</evidence>
<dbReference type="PANTHER" id="PTHR13600:SF21">
    <property type="entry name" value="LEUCINE CARBOXYL METHYLTRANSFERASE 1"/>
    <property type="match status" value="1"/>
</dbReference>
<reference evidence="10 11" key="1">
    <citation type="submission" date="2016-02" db="EMBL/GenBank/DDBJ databases">
        <title>Comparative genomic and transcriptomic foundation for Pichia pastoris.</title>
        <authorList>
            <person name="Love K.R."/>
            <person name="Shah K.A."/>
            <person name="Whittaker C.A."/>
            <person name="Wu J."/>
            <person name="Bartlett M.C."/>
            <person name="Ma D."/>
            <person name="Leeson R.L."/>
            <person name="Priest M."/>
            <person name="Young S.K."/>
            <person name="Love J.C."/>
        </authorList>
    </citation>
    <scope>NUCLEOTIDE SEQUENCE [LARGE SCALE GENOMIC DNA]</scope>
    <source>
        <strain evidence="10 11">ATCC 28485</strain>
    </source>
</reference>
<organism evidence="10 11">
    <name type="scientific">Komagataella pastoris</name>
    <name type="common">Yeast</name>
    <name type="synonym">Pichia pastoris</name>
    <dbReference type="NCBI Taxonomy" id="4922"/>
    <lineage>
        <taxon>Eukaryota</taxon>
        <taxon>Fungi</taxon>
        <taxon>Dikarya</taxon>
        <taxon>Ascomycota</taxon>
        <taxon>Saccharomycotina</taxon>
        <taxon>Pichiomycetes</taxon>
        <taxon>Pichiales</taxon>
        <taxon>Pichiaceae</taxon>
        <taxon>Komagataella</taxon>
    </lineage>
</organism>
<dbReference type="PANTHER" id="PTHR13600">
    <property type="entry name" value="LEUCINE CARBOXYL METHYLTRANSFERASE"/>
    <property type="match status" value="1"/>
</dbReference>
<evidence type="ECO:0000313" key="11">
    <source>
        <dbReference type="Proteomes" id="UP000094565"/>
    </source>
</evidence>
<feature type="binding site" evidence="9">
    <location>
        <begin position="176"/>
        <end position="177"/>
    </location>
    <ligand>
        <name>S-adenosyl-L-methionine</name>
        <dbReference type="ChEBI" id="CHEBI:59789"/>
    </ligand>
</feature>
<dbReference type="AlphaFoldDB" id="A0A1B2JAN0"/>
<comment type="function">
    <text evidence="8">Methylates the carboxyl group of the C-terminal leucine residue of protein phosphatase 2A catalytic subunits to form alpha-leucine ester residues.</text>
</comment>
<evidence type="ECO:0000256" key="2">
    <source>
        <dbReference type="ARBA" id="ARBA00010703"/>
    </source>
</evidence>
<evidence type="ECO:0000256" key="4">
    <source>
        <dbReference type="ARBA" id="ARBA00017497"/>
    </source>
</evidence>
<evidence type="ECO:0000256" key="9">
    <source>
        <dbReference type="PIRSR" id="PIRSR016305-1"/>
    </source>
</evidence>